<dbReference type="PANTHER" id="PTHR10655">
    <property type="entry name" value="LYSOPHOSPHOLIPASE-RELATED"/>
    <property type="match status" value="1"/>
</dbReference>
<evidence type="ECO:0000256" key="1">
    <source>
        <dbReference type="ARBA" id="ARBA00006499"/>
    </source>
</evidence>
<dbReference type="EMBL" id="JAPWHE010000001">
    <property type="protein sequence ID" value="MCZ4328964.1"/>
    <property type="molecule type" value="Genomic_DNA"/>
</dbReference>
<evidence type="ECO:0000259" key="3">
    <source>
        <dbReference type="Pfam" id="PF02230"/>
    </source>
</evidence>
<keyword evidence="2" id="KW-0378">Hydrolase</keyword>
<comment type="similarity">
    <text evidence="1">Belongs to the AB hydrolase superfamily. AB hydrolase 2 family.</text>
</comment>
<dbReference type="PANTHER" id="PTHR10655:SF17">
    <property type="entry name" value="LYSOPHOSPHOLIPASE-LIKE PROTEIN 1"/>
    <property type="match status" value="1"/>
</dbReference>
<protein>
    <submittedName>
        <fullName evidence="4">Esterase</fullName>
    </submittedName>
</protein>
<name>A0ABT4M1K0_9BURK</name>
<dbReference type="RefSeq" id="WP_269356618.1">
    <property type="nucleotide sequence ID" value="NZ_JAPWHE010000001.1"/>
</dbReference>
<proteinExistence type="inferred from homology"/>
<dbReference type="Proteomes" id="UP001068379">
    <property type="component" value="Unassembled WGS sequence"/>
</dbReference>
<gene>
    <name evidence="4" type="primary">ypfH</name>
    <name evidence="4" type="ORF">O4H32_03200</name>
</gene>
<reference evidence="4" key="1">
    <citation type="submission" date="2022-12" db="EMBL/GenBank/DDBJ databases">
        <title>Bacterial isolates from different developmental stages of Nematostella vectensis.</title>
        <authorList>
            <person name="Fraune S."/>
        </authorList>
    </citation>
    <scope>NUCLEOTIDE SEQUENCE</scope>
    <source>
        <strain evidence="4">G21619-S1</strain>
    </source>
</reference>
<sequence>MHDGSIVIATPAQARHLVLLFHGLGSSADNFAPVGGAIARARPDAFVVSVDGHHPSTLGSGREWFSVVGITEENRPERIADAMPLFQESIAYWQKASGIGAGDTTLAGFSQGAIMALESSQIERPPAARVVALAGRFAQAVRRAPTGLKFHLIHGEQDGVVPARASVEAARALQAAGGDVTLDLLPGLGHGIDARALRLAIGYLDRSHP</sequence>
<comment type="caution">
    <text evidence="4">The sequence shown here is derived from an EMBL/GenBank/DDBJ whole genome shotgun (WGS) entry which is preliminary data.</text>
</comment>
<dbReference type="Pfam" id="PF02230">
    <property type="entry name" value="Abhydrolase_2"/>
    <property type="match status" value="1"/>
</dbReference>
<dbReference type="Gene3D" id="3.40.50.1820">
    <property type="entry name" value="alpha/beta hydrolase"/>
    <property type="match status" value="1"/>
</dbReference>
<evidence type="ECO:0000313" key="5">
    <source>
        <dbReference type="Proteomes" id="UP001068379"/>
    </source>
</evidence>
<feature type="domain" description="Phospholipase/carboxylesterase/thioesterase" evidence="3">
    <location>
        <begin position="5"/>
        <end position="205"/>
    </location>
</feature>
<keyword evidence="5" id="KW-1185">Reference proteome</keyword>
<dbReference type="InterPro" id="IPR050565">
    <property type="entry name" value="LYPA1-2/EST-like"/>
</dbReference>
<organism evidence="4 5">
    <name type="scientific">Castellaniella denitrificans</name>
    <dbReference type="NCBI Taxonomy" id="56119"/>
    <lineage>
        <taxon>Bacteria</taxon>
        <taxon>Pseudomonadati</taxon>
        <taxon>Pseudomonadota</taxon>
        <taxon>Betaproteobacteria</taxon>
        <taxon>Burkholderiales</taxon>
        <taxon>Alcaligenaceae</taxon>
        <taxon>Castellaniella</taxon>
    </lineage>
</organism>
<dbReference type="InterPro" id="IPR003140">
    <property type="entry name" value="PLipase/COase/thioEstase"/>
</dbReference>
<evidence type="ECO:0000256" key="2">
    <source>
        <dbReference type="ARBA" id="ARBA00022801"/>
    </source>
</evidence>
<evidence type="ECO:0000313" key="4">
    <source>
        <dbReference type="EMBL" id="MCZ4328964.1"/>
    </source>
</evidence>
<accession>A0ABT4M1K0</accession>
<dbReference type="SUPFAM" id="SSF53474">
    <property type="entry name" value="alpha/beta-Hydrolases"/>
    <property type="match status" value="1"/>
</dbReference>
<dbReference type="NCBIfam" id="NF008525">
    <property type="entry name" value="PRK11460.1"/>
    <property type="match status" value="1"/>
</dbReference>
<dbReference type="InterPro" id="IPR029058">
    <property type="entry name" value="AB_hydrolase_fold"/>
</dbReference>